<dbReference type="Gene3D" id="3.30.460.10">
    <property type="entry name" value="Beta Polymerase, domain 2"/>
    <property type="match status" value="1"/>
</dbReference>
<evidence type="ECO:0000313" key="2">
    <source>
        <dbReference type="EMBL" id="SIQ17159.1"/>
    </source>
</evidence>
<dbReference type="GO" id="GO:0015969">
    <property type="term" value="P:guanosine tetraphosphate metabolic process"/>
    <property type="evidence" value="ECO:0007669"/>
    <property type="project" value="InterPro"/>
</dbReference>
<dbReference type="InterPro" id="IPR043519">
    <property type="entry name" value="NT_sf"/>
</dbReference>
<dbReference type="EMBL" id="FTMK01000004">
    <property type="protein sequence ID" value="SIQ17159.1"/>
    <property type="molecule type" value="Genomic_DNA"/>
</dbReference>
<dbReference type="AlphaFoldDB" id="A0A1N6QKN3"/>
<dbReference type="PANTHER" id="PTHR41773">
    <property type="entry name" value="GTP PYROPHOSPHATASE-RELATED"/>
    <property type="match status" value="1"/>
</dbReference>
<dbReference type="OrthoDB" id="9801824at2"/>
<dbReference type="SMART" id="SM00954">
    <property type="entry name" value="RelA_SpoT"/>
    <property type="match status" value="1"/>
</dbReference>
<protein>
    <recommendedName>
        <fullName evidence="1">RelA/SpoT domain-containing protein</fullName>
    </recommendedName>
</protein>
<dbReference type="CDD" id="cd05399">
    <property type="entry name" value="NT_Rel-Spo_like"/>
    <property type="match status" value="1"/>
</dbReference>
<dbReference type="SUPFAM" id="SSF81301">
    <property type="entry name" value="Nucleotidyltransferase"/>
    <property type="match status" value="1"/>
</dbReference>
<reference evidence="2 3" key="1">
    <citation type="submission" date="2017-01" db="EMBL/GenBank/DDBJ databases">
        <authorList>
            <person name="Varghese N."/>
            <person name="Submissions S."/>
        </authorList>
    </citation>
    <scope>NUCLEOTIDE SEQUENCE [LARGE SCALE GENOMIC DNA]</scope>
    <source>
        <strain evidence="2 3">ATCC 700171</strain>
    </source>
</reference>
<accession>A0A1N6QKN3</accession>
<feature type="domain" description="RelA/SpoT" evidence="1">
    <location>
        <begin position="53"/>
        <end position="194"/>
    </location>
</feature>
<name>A0A1N6QKN3_9RHOB</name>
<dbReference type="RefSeq" id="WP_149764841.1">
    <property type="nucleotide sequence ID" value="NZ_FTMK01000004.1"/>
</dbReference>
<dbReference type="Proteomes" id="UP000323956">
    <property type="component" value="Unassembled WGS sequence"/>
</dbReference>
<evidence type="ECO:0000313" key="3">
    <source>
        <dbReference type="Proteomes" id="UP000323956"/>
    </source>
</evidence>
<evidence type="ECO:0000259" key="1">
    <source>
        <dbReference type="SMART" id="SM00954"/>
    </source>
</evidence>
<sequence>MIEGANEAIESCLSAFRTKKHAIDAFRASVELLFTNNPELQHKGRQIVHSTKSRIKDKNHLSEKLYRKINAGRKITEDNFFSEITDLAGVRVLLLYQEDFAIVNRIIRNKIEADGDWFLAEPPMAYTWDPESTAFFKNHGVDPKIKESSYTSVHYLVRPHEKSPIHCEIQVRTLFEEIWGEVDHHLNYPAKCENPALTEQIKVLSKIVGAGSRLLDSIYRVDEDDRK</sequence>
<dbReference type="Pfam" id="PF04607">
    <property type="entry name" value="RelA_SpoT"/>
    <property type="match status" value="1"/>
</dbReference>
<organism evidence="2 3">
    <name type="scientific">Paracoccus thiocyanatus</name>
    <dbReference type="NCBI Taxonomy" id="34006"/>
    <lineage>
        <taxon>Bacteria</taxon>
        <taxon>Pseudomonadati</taxon>
        <taxon>Pseudomonadota</taxon>
        <taxon>Alphaproteobacteria</taxon>
        <taxon>Rhodobacterales</taxon>
        <taxon>Paracoccaceae</taxon>
        <taxon>Paracoccus</taxon>
    </lineage>
</organism>
<dbReference type="PANTHER" id="PTHR41773:SF1">
    <property type="entry name" value="RELA_SPOT DOMAIN-CONTAINING PROTEIN"/>
    <property type="match status" value="1"/>
</dbReference>
<dbReference type="InterPro" id="IPR007685">
    <property type="entry name" value="RelA_SpoT"/>
</dbReference>
<gene>
    <name evidence="2" type="ORF">SAMN05421641_104138</name>
</gene>
<proteinExistence type="predicted"/>